<dbReference type="InterPro" id="IPR051199">
    <property type="entry name" value="LPS_LOS_Heptosyltrfase"/>
</dbReference>
<evidence type="ECO:0000256" key="3">
    <source>
        <dbReference type="ARBA" id="ARBA00043995"/>
    </source>
</evidence>
<reference evidence="6" key="1">
    <citation type="journal article" date="2020" name="mSystems">
        <title>Genome- and Community-Level Interaction Insights into Carbon Utilization and Element Cycling Functions of Hydrothermarchaeota in Hydrothermal Sediment.</title>
        <authorList>
            <person name="Zhou Z."/>
            <person name="Liu Y."/>
            <person name="Xu W."/>
            <person name="Pan J."/>
            <person name="Luo Z.H."/>
            <person name="Li M."/>
        </authorList>
    </citation>
    <scope>NUCLEOTIDE SEQUENCE [LARGE SCALE GENOMIC DNA]</scope>
    <source>
        <strain evidence="6">SpSt-769</strain>
    </source>
</reference>
<dbReference type="CDD" id="cd03789">
    <property type="entry name" value="GT9_LPS_heptosyltransferase"/>
    <property type="match status" value="1"/>
</dbReference>
<dbReference type="InterPro" id="IPR011910">
    <property type="entry name" value="RfaF"/>
</dbReference>
<keyword evidence="1" id="KW-0328">Glycosyltransferase</keyword>
<evidence type="ECO:0000313" key="6">
    <source>
        <dbReference type="EMBL" id="HGH59745.1"/>
    </source>
</evidence>
<evidence type="ECO:0000256" key="4">
    <source>
        <dbReference type="ARBA" id="ARBA00044042"/>
    </source>
</evidence>
<dbReference type="EC" id="2.4.99.24" evidence="4"/>
<dbReference type="Pfam" id="PF01075">
    <property type="entry name" value="Glyco_transf_9"/>
    <property type="match status" value="1"/>
</dbReference>
<organism evidence="6">
    <name type="scientific">Desulfomonile tiedjei</name>
    <dbReference type="NCBI Taxonomy" id="2358"/>
    <lineage>
        <taxon>Bacteria</taxon>
        <taxon>Pseudomonadati</taxon>
        <taxon>Thermodesulfobacteriota</taxon>
        <taxon>Desulfomonilia</taxon>
        <taxon>Desulfomonilales</taxon>
        <taxon>Desulfomonilaceae</taxon>
        <taxon>Desulfomonile</taxon>
    </lineage>
</organism>
<gene>
    <name evidence="6" type="primary">waaF</name>
    <name evidence="6" type="ORF">ENV54_00450</name>
</gene>
<dbReference type="GO" id="GO:0008713">
    <property type="term" value="F:ADP-heptose-lipopolysaccharide heptosyltransferase activity"/>
    <property type="evidence" value="ECO:0007669"/>
    <property type="project" value="UniProtKB-EC"/>
</dbReference>
<name>A0A7C4ER02_9BACT</name>
<evidence type="ECO:0000256" key="2">
    <source>
        <dbReference type="ARBA" id="ARBA00022679"/>
    </source>
</evidence>
<accession>A0A7C4ER02</accession>
<comment type="caution">
    <text evidence="6">The sequence shown here is derived from an EMBL/GenBank/DDBJ whole genome shotgun (WGS) entry which is preliminary data.</text>
</comment>
<protein>
    <recommendedName>
        <fullName evidence="4">lipopolysaccharide heptosyltransferase II</fullName>
        <ecNumber evidence="4">2.4.99.24</ecNumber>
    </recommendedName>
</protein>
<sequence length="367" mass="39621">MTVTSLGPSHVRDLLVRGTNWAGDTVISLPAARELRRIFAHARITFWAPENLAPLVAYAGVCDDVIAIPSHQRDPFTRSFRMAKRLAAYSFDMVVLFQNAFESAFTSWLAGIPVRAGYPTDLRGPFLNLKIPFPKNIRGVHQVFYYLGITDFIESLWPGSGPTRRDDPDCRIQFRPQDVEAAAALIAALGGAGEAPWFCLCPGSANSEAKRWPPDYFAKLADALTEKLGAQVIFCGAPSEAPLIDRVISMQKRPGAINLAGKTDMLGMMGVMSLAQMVVSNDTGSAHLAAAASSKVLTLFGPTSPGATAPLGATSYTIQGAAPCAPCRHFKCPKPDHPCMRNLTPAMVLAEIESLLMQEDSCSRSRP</sequence>
<dbReference type="GO" id="GO:0009244">
    <property type="term" value="P:lipopolysaccharide core region biosynthetic process"/>
    <property type="evidence" value="ECO:0007669"/>
    <property type="project" value="TreeGrafter"/>
</dbReference>
<dbReference type="SUPFAM" id="SSF53756">
    <property type="entry name" value="UDP-Glycosyltransferase/glycogen phosphorylase"/>
    <property type="match status" value="1"/>
</dbReference>
<dbReference type="GO" id="GO:0005829">
    <property type="term" value="C:cytosol"/>
    <property type="evidence" value="ECO:0007669"/>
    <property type="project" value="TreeGrafter"/>
</dbReference>
<dbReference type="EMBL" id="DTGT01000012">
    <property type="protein sequence ID" value="HGH59745.1"/>
    <property type="molecule type" value="Genomic_DNA"/>
</dbReference>
<dbReference type="InterPro" id="IPR002201">
    <property type="entry name" value="Glyco_trans_9"/>
</dbReference>
<dbReference type="NCBIfam" id="TIGR02195">
    <property type="entry name" value="heptsyl_trn_II"/>
    <property type="match status" value="1"/>
</dbReference>
<dbReference type="PANTHER" id="PTHR30160">
    <property type="entry name" value="TETRAACYLDISACCHARIDE 4'-KINASE-RELATED"/>
    <property type="match status" value="1"/>
</dbReference>
<evidence type="ECO:0000256" key="1">
    <source>
        <dbReference type="ARBA" id="ARBA00022676"/>
    </source>
</evidence>
<comment type="catalytic activity">
    <reaction evidence="5">
        <text>an L-alpha-D-Hep-(1-&gt;5)-[alpha-Kdo-(2-&gt;4)]-alpha-Kdo-(2-&gt;6)-lipid A + ADP-L-glycero-beta-D-manno-heptose = an L-alpha-D-Hep-(1-&gt;3)-L-alpha-D-Hep-(1-&gt;5)-[alpha-Kdo-(2-&gt;4)]-alpha-Kdo-(2-&gt;6)-lipid A + ADP + H(+)</text>
        <dbReference type="Rhea" id="RHEA:74071"/>
        <dbReference type="ChEBI" id="CHEBI:15378"/>
        <dbReference type="ChEBI" id="CHEBI:61506"/>
        <dbReference type="ChEBI" id="CHEBI:193068"/>
        <dbReference type="ChEBI" id="CHEBI:193069"/>
        <dbReference type="ChEBI" id="CHEBI:456216"/>
        <dbReference type="EC" id="2.4.99.24"/>
    </reaction>
</comment>
<dbReference type="PANTHER" id="PTHR30160:SF7">
    <property type="entry name" value="ADP-HEPTOSE--LPS HEPTOSYLTRANSFERASE 2"/>
    <property type="match status" value="1"/>
</dbReference>
<proteinExistence type="inferred from homology"/>
<keyword evidence="2 6" id="KW-0808">Transferase</keyword>
<dbReference type="Gene3D" id="3.40.50.2000">
    <property type="entry name" value="Glycogen Phosphorylase B"/>
    <property type="match status" value="2"/>
</dbReference>
<comment type="similarity">
    <text evidence="3">Belongs to the glycosyltransferase 9 family.</text>
</comment>
<evidence type="ECO:0000256" key="5">
    <source>
        <dbReference type="ARBA" id="ARBA00047503"/>
    </source>
</evidence>
<dbReference type="AlphaFoldDB" id="A0A7C4ER02"/>